<dbReference type="Gene3D" id="3.90.1310.10">
    <property type="entry name" value="Penicillin-binding protein 2a (Domain 2)"/>
    <property type="match status" value="1"/>
</dbReference>
<comment type="subcellular location">
    <subcellularLocation>
        <location evidence="1">Membrane</location>
    </subcellularLocation>
</comment>
<sequence>MPAGPSNAMLKKMLFTVLALTVVCFTILLGRLAYLQLVDNERYQTRAIDQQMRETVIKAKRGSIYDRNMNTLATSASVWEVSLNPTNISEGDEEKIANKLAEILKVDASKVLAMAKKKDKYYQLVKRQVEDAEANQIKQFVKDEKIKGIVLNEDYKRYYPYGDFASAVLGFTGNDHQGLNGIEAYYEKYLKGTDGRIFSAKDAVGKDMPLFQYETRNEAQDGYSLVLTIDEVIQHIAEKNIETAVKEYGIKNRATCIVMNVTNGEVLAMTTKPDFDPNSPFTLQDQALQASIDAITDENQRKAALQTAREAQWRNKAISDTYEPGSVYKIITAASALEEGVVHPEDRFFCSGSLVVNGRSIGCWKTVGHGPETFVDGIKNSCNPVFMAVGLSLGPERTAKYYKAFGFSEKTGIDLPGETSGIYHALSVLQKEPDTLAVSSFGQSFKITPLQVITAVSAAINGGYLYEPHIVKQIIDSGNNVVETIDPVVKRQVISEKISSELALMLEKVVSEGSGRSAYIKGYRIGGKTGTSEKLDKSAAQSGVKEHILSFLGFAPADKPQVAVLVILDEPKDSGAYGSTIAAPVTGAILSETLSYLGFEPTYTDEEKEKMDIAVEGVVGAAPHEASAKLTKQGLQAEIVGNGEKVIKQIPMAGQPVPRGGRVLLYTTAEEATKTSPVPNVVGMSPQQANKALTNAGFNLRIVGGGINQSGIIAISQSMASGSMAEHGTVVEVTFGVNDAVQ</sequence>
<dbReference type="Proteomes" id="UP000199182">
    <property type="component" value="Unassembled WGS sequence"/>
</dbReference>
<dbReference type="Gene3D" id="3.40.710.10">
    <property type="entry name" value="DD-peptidase/beta-lactamase superfamily"/>
    <property type="match status" value="1"/>
</dbReference>
<comment type="similarity">
    <text evidence="2">Belongs to the transpeptidase family.</text>
</comment>
<evidence type="ECO:0000313" key="5">
    <source>
        <dbReference type="EMBL" id="SDM72021.1"/>
    </source>
</evidence>
<dbReference type="EMBL" id="FNID01000004">
    <property type="protein sequence ID" value="SDM72021.1"/>
    <property type="molecule type" value="Genomic_DNA"/>
</dbReference>
<dbReference type="Pfam" id="PF03793">
    <property type="entry name" value="PASTA"/>
    <property type="match status" value="2"/>
</dbReference>
<protein>
    <submittedName>
        <fullName evidence="5">Stage V sporulation protein D (Sporulation-specific penicillin-binding protein)</fullName>
    </submittedName>
</protein>
<dbReference type="InterPro" id="IPR001460">
    <property type="entry name" value="PCN-bd_Tpept"/>
</dbReference>
<evidence type="ECO:0000256" key="1">
    <source>
        <dbReference type="ARBA" id="ARBA00004370"/>
    </source>
</evidence>
<dbReference type="CDD" id="cd06576">
    <property type="entry name" value="PASTA_Pbp2x-like_1"/>
    <property type="match status" value="1"/>
</dbReference>
<dbReference type="AlphaFoldDB" id="A0A1G9VJ07"/>
<dbReference type="Pfam" id="PF00905">
    <property type="entry name" value="Transpeptidase"/>
    <property type="match status" value="1"/>
</dbReference>
<dbReference type="PANTHER" id="PTHR30627">
    <property type="entry name" value="PEPTIDOGLYCAN D,D-TRANSPEPTIDASE"/>
    <property type="match status" value="1"/>
</dbReference>
<gene>
    <name evidence="5" type="ORF">SAMN05192585_10418</name>
</gene>
<organism evidence="5 6">
    <name type="scientific">Acetanaerobacterium elongatum</name>
    <dbReference type="NCBI Taxonomy" id="258515"/>
    <lineage>
        <taxon>Bacteria</taxon>
        <taxon>Bacillati</taxon>
        <taxon>Bacillota</taxon>
        <taxon>Clostridia</taxon>
        <taxon>Eubacteriales</taxon>
        <taxon>Oscillospiraceae</taxon>
        <taxon>Acetanaerobacterium</taxon>
    </lineage>
</organism>
<feature type="domain" description="PASTA" evidence="4">
    <location>
        <begin position="607"/>
        <end position="669"/>
    </location>
</feature>
<dbReference type="InterPro" id="IPR005311">
    <property type="entry name" value="PBP_dimer"/>
</dbReference>
<proteinExistence type="inferred from homology"/>
<accession>A0A1G9VJ07</accession>
<dbReference type="SUPFAM" id="SSF56519">
    <property type="entry name" value="Penicillin binding protein dimerisation domain"/>
    <property type="match status" value="1"/>
</dbReference>
<keyword evidence="3" id="KW-0472">Membrane</keyword>
<name>A0A1G9VJ07_9FIRM</name>
<dbReference type="PANTHER" id="PTHR30627:SF1">
    <property type="entry name" value="PEPTIDOGLYCAN D,D-TRANSPEPTIDASE FTSI"/>
    <property type="match status" value="1"/>
</dbReference>
<dbReference type="InterPro" id="IPR036138">
    <property type="entry name" value="PBP_dimer_sf"/>
</dbReference>
<dbReference type="Pfam" id="PF03717">
    <property type="entry name" value="PBP_dimer"/>
    <property type="match status" value="1"/>
</dbReference>
<evidence type="ECO:0000313" key="6">
    <source>
        <dbReference type="Proteomes" id="UP000199182"/>
    </source>
</evidence>
<dbReference type="InterPro" id="IPR050515">
    <property type="entry name" value="Beta-lactam/transpept"/>
</dbReference>
<dbReference type="GO" id="GO:0071555">
    <property type="term" value="P:cell wall organization"/>
    <property type="evidence" value="ECO:0007669"/>
    <property type="project" value="TreeGrafter"/>
</dbReference>
<dbReference type="STRING" id="258515.SAMN05192585_10418"/>
<evidence type="ECO:0000256" key="2">
    <source>
        <dbReference type="ARBA" id="ARBA00007171"/>
    </source>
</evidence>
<dbReference type="PROSITE" id="PS51178">
    <property type="entry name" value="PASTA"/>
    <property type="match status" value="2"/>
</dbReference>
<dbReference type="GO" id="GO:0005886">
    <property type="term" value="C:plasma membrane"/>
    <property type="evidence" value="ECO:0007669"/>
    <property type="project" value="TreeGrafter"/>
</dbReference>
<evidence type="ECO:0000259" key="4">
    <source>
        <dbReference type="PROSITE" id="PS51178"/>
    </source>
</evidence>
<keyword evidence="6" id="KW-1185">Reference proteome</keyword>
<evidence type="ECO:0000256" key="3">
    <source>
        <dbReference type="ARBA" id="ARBA00023136"/>
    </source>
</evidence>
<dbReference type="SUPFAM" id="SSF54184">
    <property type="entry name" value="Penicillin-binding protein 2x (pbp-2x), c-terminal domain"/>
    <property type="match status" value="2"/>
</dbReference>
<dbReference type="InterPro" id="IPR005543">
    <property type="entry name" value="PASTA_dom"/>
</dbReference>
<dbReference type="Gene3D" id="3.30.10.20">
    <property type="match status" value="1"/>
</dbReference>
<dbReference type="GO" id="GO:0008658">
    <property type="term" value="F:penicillin binding"/>
    <property type="evidence" value="ECO:0007669"/>
    <property type="project" value="InterPro"/>
</dbReference>
<dbReference type="SUPFAM" id="SSF56601">
    <property type="entry name" value="beta-lactamase/transpeptidase-like"/>
    <property type="match status" value="1"/>
</dbReference>
<dbReference type="SMART" id="SM00740">
    <property type="entry name" value="PASTA"/>
    <property type="match status" value="2"/>
</dbReference>
<reference evidence="5 6" key="1">
    <citation type="submission" date="2016-10" db="EMBL/GenBank/DDBJ databases">
        <authorList>
            <person name="de Groot N.N."/>
        </authorList>
    </citation>
    <scope>NUCLEOTIDE SEQUENCE [LARGE SCALE GENOMIC DNA]</scope>
    <source>
        <strain evidence="5 6">CGMCC 1.5012</strain>
    </source>
</reference>
<dbReference type="InterPro" id="IPR012338">
    <property type="entry name" value="Beta-lactam/transpept-like"/>
</dbReference>
<feature type="domain" description="PASTA" evidence="4">
    <location>
        <begin position="672"/>
        <end position="737"/>
    </location>
</feature>